<evidence type="ECO:0000256" key="1">
    <source>
        <dbReference type="ARBA" id="ARBA00022837"/>
    </source>
</evidence>
<dbReference type="InterPro" id="IPR018247">
    <property type="entry name" value="EF_Hand_1_Ca_BS"/>
</dbReference>
<proteinExistence type="predicted"/>
<dbReference type="PROSITE" id="PS50222">
    <property type="entry name" value="EF_HAND_2"/>
    <property type="match status" value="1"/>
</dbReference>
<dbReference type="InterPro" id="IPR002048">
    <property type="entry name" value="EF_hand_dom"/>
</dbReference>
<dbReference type="InterPro" id="IPR011992">
    <property type="entry name" value="EF-hand-dom_pair"/>
</dbReference>
<sequence length="182" mass="19782">MGLTDMLSAAVRGHTGLHYVPSFNDFVSGSADDVEAMELERDIGGSADQATRRTASAPPGEGAGEGSKVKPLAAPVRPDPLTDLHMVHRPYPEHRADWIMDDTRGGRRAPSVWQYILASQGKEKLPAFEELARPSQASIGAAELRKHFKVSSEQADAMVAEADQDKDNRISREEYVNLLTSA</sequence>
<dbReference type="PROSITE" id="PS00018">
    <property type="entry name" value="EF_HAND_1"/>
    <property type="match status" value="1"/>
</dbReference>
<gene>
    <name evidence="4" type="ORF">GPECTOR_10g1078</name>
</gene>
<evidence type="ECO:0000313" key="4">
    <source>
        <dbReference type="EMBL" id="KXZ52055.1"/>
    </source>
</evidence>
<dbReference type="EMBL" id="LSYV01000011">
    <property type="protein sequence ID" value="KXZ52055.1"/>
    <property type="molecule type" value="Genomic_DNA"/>
</dbReference>
<accession>A0A150GQF9</accession>
<evidence type="ECO:0000256" key="2">
    <source>
        <dbReference type="SAM" id="MobiDB-lite"/>
    </source>
</evidence>
<evidence type="ECO:0000313" key="5">
    <source>
        <dbReference type="Proteomes" id="UP000075714"/>
    </source>
</evidence>
<protein>
    <recommendedName>
        <fullName evidence="3">EF-hand domain-containing protein</fullName>
    </recommendedName>
</protein>
<organism evidence="4 5">
    <name type="scientific">Gonium pectorale</name>
    <name type="common">Green alga</name>
    <dbReference type="NCBI Taxonomy" id="33097"/>
    <lineage>
        <taxon>Eukaryota</taxon>
        <taxon>Viridiplantae</taxon>
        <taxon>Chlorophyta</taxon>
        <taxon>core chlorophytes</taxon>
        <taxon>Chlorophyceae</taxon>
        <taxon>CS clade</taxon>
        <taxon>Chlamydomonadales</taxon>
        <taxon>Volvocaceae</taxon>
        <taxon>Gonium</taxon>
    </lineage>
</organism>
<dbReference type="Gene3D" id="1.10.238.10">
    <property type="entry name" value="EF-hand"/>
    <property type="match status" value="1"/>
</dbReference>
<dbReference type="SUPFAM" id="SSF47473">
    <property type="entry name" value="EF-hand"/>
    <property type="match status" value="1"/>
</dbReference>
<feature type="domain" description="EF-hand" evidence="3">
    <location>
        <begin position="150"/>
        <end position="182"/>
    </location>
</feature>
<dbReference type="OrthoDB" id="528303at2759"/>
<comment type="caution">
    <text evidence="4">The sequence shown here is derived from an EMBL/GenBank/DDBJ whole genome shotgun (WGS) entry which is preliminary data.</text>
</comment>
<keyword evidence="1" id="KW-0106">Calcium</keyword>
<feature type="region of interest" description="Disordered" evidence="2">
    <location>
        <begin position="43"/>
        <end position="73"/>
    </location>
</feature>
<evidence type="ECO:0000259" key="3">
    <source>
        <dbReference type="PROSITE" id="PS50222"/>
    </source>
</evidence>
<dbReference type="AlphaFoldDB" id="A0A150GQF9"/>
<reference evidence="5" key="1">
    <citation type="journal article" date="2016" name="Nat. Commun.">
        <title>The Gonium pectorale genome demonstrates co-option of cell cycle regulation during the evolution of multicellularity.</title>
        <authorList>
            <person name="Hanschen E.R."/>
            <person name="Marriage T.N."/>
            <person name="Ferris P.J."/>
            <person name="Hamaji T."/>
            <person name="Toyoda A."/>
            <person name="Fujiyama A."/>
            <person name="Neme R."/>
            <person name="Noguchi H."/>
            <person name="Minakuchi Y."/>
            <person name="Suzuki M."/>
            <person name="Kawai-Toyooka H."/>
            <person name="Smith D.R."/>
            <person name="Sparks H."/>
            <person name="Anderson J."/>
            <person name="Bakaric R."/>
            <person name="Luria V."/>
            <person name="Karger A."/>
            <person name="Kirschner M.W."/>
            <person name="Durand P.M."/>
            <person name="Michod R.E."/>
            <person name="Nozaki H."/>
            <person name="Olson B.J."/>
        </authorList>
    </citation>
    <scope>NUCLEOTIDE SEQUENCE [LARGE SCALE GENOMIC DNA]</scope>
    <source>
        <strain evidence="5">NIES-2863</strain>
    </source>
</reference>
<dbReference type="Pfam" id="PF13833">
    <property type="entry name" value="EF-hand_8"/>
    <property type="match status" value="1"/>
</dbReference>
<keyword evidence="5" id="KW-1185">Reference proteome</keyword>
<name>A0A150GQF9_GONPE</name>
<dbReference type="GO" id="GO:0005509">
    <property type="term" value="F:calcium ion binding"/>
    <property type="evidence" value="ECO:0007669"/>
    <property type="project" value="InterPro"/>
</dbReference>
<dbReference type="Proteomes" id="UP000075714">
    <property type="component" value="Unassembled WGS sequence"/>
</dbReference>